<sequence length="316" mass="32809">MLSAALAGQGGPFYPGTDPGVWAAASAAKTATTVTLLQSGDVNVSVEAGAWAGLTAGVANGVGGLKTVAGINFEHWAVKAAAHGITQGIISDLRGDKFAAGFASGLISSATGSYAQANTLSYEQGIALTMVSGYLSAEATGGDGVQGALNAAIVFLYNHHLHESAQKGDWTENWFGKGNHKYDRLSPAVCAASQSGCTQQSVVNALNTNGVHPNQSNAFVPGEEYIADVNIPGPFGKDHIRTTAVYNSDGVQTGIRNETMMDHALHPGVVERTVILQNGSYHIQIQSGGYGYMGGPNVWLDDMVWGPVDQAVIDKF</sequence>
<dbReference type="EMBL" id="MDLC01000006">
    <property type="protein sequence ID" value="ODS24664.1"/>
    <property type="molecule type" value="Genomic_DNA"/>
</dbReference>
<evidence type="ECO:0000313" key="2">
    <source>
        <dbReference type="Proteomes" id="UP000242502"/>
    </source>
</evidence>
<dbReference type="STRING" id="62101.AB835_02760"/>
<organism evidence="1 2">
    <name type="scientific">Candidatus Endobugula sertula</name>
    <name type="common">Bugula neritina bacterial symbiont</name>
    <dbReference type="NCBI Taxonomy" id="62101"/>
    <lineage>
        <taxon>Bacteria</taxon>
        <taxon>Pseudomonadati</taxon>
        <taxon>Pseudomonadota</taxon>
        <taxon>Gammaproteobacteria</taxon>
        <taxon>Cellvibrionales</taxon>
        <taxon>Cellvibrionaceae</taxon>
        <taxon>Candidatus Endobugula</taxon>
    </lineage>
</organism>
<comment type="caution">
    <text evidence="1">The sequence shown here is derived from an EMBL/GenBank/DDBJ whole genome shotgun (WGS) entry which is preliminary data.</text>
</comment>
<accession>A0A1D2QSY0</accession>
<dbReference type="Proteomes" id="UP000242502">
    <property type="component" value="Unassembled WGS sequence"/>
</dbReference>
<protein>
    <recommendedName>
        <fullName evidence="3">DUF637 domain-containing protein</fullName>
    </recommendedName>
</protein>
<gene>
    <name evidence="1" type="ORF">AB835_02760</name>
</gene>
<reference evidence="1 2" key="1">
    <citation type="journal article" date="2016" name="Appl. Environ. Microbiol.">
        <title>Lack of Overt Genome Reduction in the Bryostatin-Producing Bryozoan Symbiont "Candidatus Endobugula sertula".</title>
        <authorList>
            <person name="Miller I.J."/>
            <person name="Vanee N."/>
            <person name="Fong S.S."/>
            <person name="Lim-Fong G.E."/>
            <person name="Kwan J.C."/>
        </authorList>
    </citation>
    <scope>NUCLEOTIDE SEQUENCE [LARGE SCALE GENOMIC DNA]</scope>
    <source>
        <strain evidence="1">AB1-4</strain>
    </source>
</reference>
<name>A0A1D2QSY0_9GAMM</name>
<evidence type="ECO:0008006" key="3">
    <source>
        <dbReference type="Google" id="ProtNLM"/>
    </source>
</evidence>
<dbReference type="AlphaFoldDB" id="A0A1D2QSY0"/>
<evidence type="ECO:0000313" key="1">
    <source>
        <dbReference type="EMBL" id="ODS24664.1"/>
    </source>
</evidence>
<proteinExistence type="predicted"/>